<evidence type="ECO:0000313" key="2">
    <source>
        <dbReference type="EMBL" id="UPV72824.1"/>
    </source>
</evidence>
<dbReference type="Proteomes" id="UP000830729">
    <property type="component" value="Chromosome"/>
</dbReference>
<keyword evidence="3" id="KW-1185">Reference proteome</keyword>
<dbReference type="RefSeq" id="WP_248648883.1">
    <property type="nucleotide sequence ID" value="NZ_CP096659.1"/>
</dbReference>
<feature type="compositionally biased region" description="Basic and acidic residues" evidence="1">
    <location>
        <begin position="37"/>
        <end position="48"/>
    </location>
</feature>
<accession>A0A8U0HQ55</accession>
<gene>
    <name evidence="2" type="ORF">M0R89_09705</name>
</gene>
<organism evidence="2 3">
    <name type="scientific">Halorussus limi</name>
    <dbReference type="NCBI Taxonomy" id="2938695"/>
    <lineage>
        <taxon>Archaea</taxon>
        <taxon>Methanobacteriati</taxon>
        <taxon>Methanobacteriota</taxon>
        <taxon>Stenosarchaea group</taxon>
        <taxon>Halobacteria</taxon>
        <taxon>Halobacteriales</taxon>
        <taxon>Haladaptataceae</taxon>
        <taxon>Halorussus</taxon>
    </lineage>
</organism>
<evidence type="ECO:0000256" key="1">
    <source>
        <dbReference type="SAM" id="MobiDB-lite"/>
    </source>
</evidence>
<dbReference type="NCBIfam" id="NF038145">
    <property type="entry name" value="Hvo_1808_fam"/>
    <property type="match status" value="1"/>
</dbReference>
<dbReference type="GeneID" id="72185474"/>
<evidence type="ECO:0000313" key="3">
    <source>
        <dbReference type="Proteomes" id="UP000830729"/>
    </source>
</evidence>
<dbReference type="Gene3D" id="1.10.10.2910">
    <property type="match status" value="1"/>
</dbReference>
<protein>
    <submittedName>
        <fullName evidence="2">Hvo_1808 family surface protein</fullName>
    </submittedName>
</protein>
<dbReference type="InterPro" id="IPR047792">
    <property type="entry name" value="Hvo_1808-like"/>
</dbReference>
<dbReference type="KEGG" id="halx:M0R89_09705"/>
<sequence length="515" mass="55898">MRKELTLALLVVAAGVTTFAAVPAAAAGADGVADADGAARADAPRDRGGVSSAQDGAPPDPETDVLGWENGYWYNESLSVSQQNGLNKSERRKTVSLAMARVERIRQLEFRKRVPVSVISRERFRQSSGGGTVSAASRTFDNAKYEAMFLINESADSIAVQERNSGSSIGGFYTPTEDRIVVISDAAGAPRIDELTLAHELVHALQDQHFDLSEFERPTREQHNAIDGLVEGDANYVQYRYQQRCGDNWTCYGTEQGRPGGGSGSLANVGAYLLKYQPYSDGPPFVASVRNASGWEGVNALYEDPPESTEQIIHPELYGEDRPSRVTVRDRSNDEWEKLTVKGSVDYAELGEAGLFTTLVYPGIASQGNQSVIPPESFFGSAAESNATTLDGYNYSHPYTAGWDGDKLVVYTNEATPDGETGYVWKSAWDSSADAKEFVRAYRDLLRIHGADRVEGRNNAWVIPEGREFSDAFYVERRGDKVVIANAPTVEQLSGVYGPAANESSSSALGPIRSS</sequence>
<reference evidence="2 3" key="1">
    <citation type="submission" date="2022-04" db="EMBL/GenBank/DDBJ databases">
        <title>Diverse halophilic archaea isolated from saline environments.</title>
        <authorList>
            <person name="Cui H.-L."/>
        </authorList>
    </citation>
    <scope>NUCLEOTIDE SEQUENCE [LARGE SCALE GENOMIC DNA]</scope>
    <source>
        <strain evidence="2 3">XZYJT49</strain>
    </source>
</reference>
<name>A0A8U0HQ55_9EURY</name>
<proteinExistence type="predicted"/>
<feature type="region of interest" description="Disordered" evidence="1">
    <location>
        <begin position="37"/>
        <end position="66"/>
    </location>
</feature>
<dbReference type="EMBL" id="CP096659">
    <property type="protein sequence ID" value="UPV72824.1"/>
    <property type="molecule type" value="Genomic_DNA"/>
</dbReference>
<dbReference type="AlphaFoldDB" id="A0A8U0HQ55"/>